<keyword evidence="2" id="KW-1015">Disulfide bond</keyword>
<dbReference type="Gene3D" id="2.60.120.380">
    <property type="match status" value="1"/>
</dbReference>
<keyword evidence="7" id="KW-1185">Reference proteome</keyword>
<feature type="domain" description="Ig-like" evidence="5">
    <location>
        <begin position="995"/>
        <end position="1074"/>
    </location>
</feature>
<name>A0ABZ1CEP8_9BACT</name>
<dbReference type="InterPro" id="IPR036179">
    <property type="entry name" value="Ig-like_dom_sf"/>
</dbReference>
<evidence type="ECO:0000313" key="7">
    <source>
        <dbReference type="Proteomes" id="UP000738431"/>
    </source>
</evidence>
<keyword evidence="4" id="KW-0472">Membrane</keyword>
<dbReference type="InterPro" id="IPR007110">
    <property type="entry name" value="Ig-like_dom"/>
</dbReference>
<evidence type="ECO:0000256" key="1">
    <source>
        <dbReference type="ARBA" id="ARBA00022729"/>
    </source>
</evidence>
<evidence type="ECO:0000256" key="2">
    <source>
        <dbReference type="ARBA" id="ARBA00023157"/>
    </source>
</evidence>
<feature type="compositionally biased region" description="Low complexity" evidence="3">
    <location>
        <begin position="57"/>
        <end position="77"/>
    </location>
</feature>
<feature type="transmembrane region" description="Helical" evidence="4">
    <location>
        <begin position="7"/>
        <end position="27"/>
    </location>
</feature>
<feature type="domain" description="Ig-like" evidence="5">
    <location>
        <begin position="1701"/>
        <end position="1782"/>
    </location>
</feature>
<feature type="region of interest" description="Disordered" evidence="3">
    <location>
        <begin position="33"/>
        <end position="86"/>
    </location>
</feature>
<gene>
    <name evidence="6" type="ORF">K1X11_011425</name>
</gene>
<evidence type="ECO:0000313" key="6">
    <source>
        <dbReference type="EMBL" id="WRQ90019.1"/>
    </source>
</evidence>
<evidence type="ECO:0000256" key="3">
    <source>
        <dbReference type="SAM" id="MobiDB-lite"/>
    </source>
</evidence>
<dbReference type="Pfam" id="PF13927">
    <property type="entry name" value="Ig_3"/>
    <property type="match status" value="5"/>
</dbReference>
<dbReference type="InterPro" id="IPR015919">
    <property type="entry name" value="Cadherin-like_sf"/>
</dbReference>
<dbReference type="Gene3D" id="2.60.40.10">
    <property type="entry name" value="Immunoglobulins"/>
    <property type="match status" value="8"/>
</dbReference>
<dbReference type="PROSITE" id="PS50835">
    <property type="entry name" value="IG_LIKE"/>
    <property type="match status" value="7"/>
</dbReference>
<accession>A0ABZ1CEP8</accession>
<dbReference type="Gene3D" id="2.130.10.30">
    <property type="entry name" value="Regulator of chromosome condensation 1/beta-lactamase-inhibitor protein II"/>
    <property type="match status" value="4"/>
</dbReference>
<dbReference type="InterPro" id="IPR003598">
    <property type="entry name" value="Ig_sub2"/>
</dbReference>
<feature type="domain" description="Ig-like" evidence="5">
    <location>
        <begin position="628"/>
        <end position="704"/>
    </location>
</feature>
<feature type="domain" description="Ig-like" evidence="5">
    <location>
        <begin position="1361"/>
        <end position="1441"/>
    </location>
</feature>
<dbReference type="Pfam" id="PF05345">
    <property type="entry name" value="He_PIG"/>
    <property type="match status" value="1"/>
</dbReference>
<dbReference type="PROSITE" id="PS50012">
    <property type="entry name" value="RCC1_3"/>
    <property type="match status" value="8"/>
</dbReference>
<dbReference type="PROSITE" id="PS00626">
    <property type="entry name" value="RCC1_2"/>
    <property type="match status" value="1"/>
</dbReference>
<dbReference type="InterPro" id="IPR000408">
    <property type="entry name" value="Reg_chr_condens"/>
</dbReference>
<reference evidence="6 7" key="2">
    <citation type="submission" date="2023-12" db="EMBL/GenBank/DDBJ databases">
        <title>Description of an unclassified Opitutus bacterium of Verrucomicrobiota.</title>
        <authorList>
            <person name="Zhang D.-F."/>
        </authorList>
    </citation>
    <scope>NUCLEOTIDE SEQUENCE [LARGE SCALE GENOMIC DNA]</scope>
    <source>
        <strain evidence="6 7">WL0086</strain>
    </source>
</reference>
<dbReference type="SMART" id="SM00408">
    <property type="entry name" value="IGc2"/>
    <property type="match status" value="7"/>
</dbReference>
<dbReference type="InterPro" id="IPR013783">
    <property type="entry name" value="Ig-like_fold"/>
</dbReference>
<evidence type="ECO:0000259" key="5">
    <source>
        <dbReference type="PROSITE" id="PS50835"/>
    </source>
</evidence>
<feature type="domain" description="Ig-like" evidence="5">
    <location>
        <begin position="1616"/>
        <end position="1696"/>
    </location>
</feature>
<dbReference type="SUPFAM" id="SSF49313">
    <property type="entry name" value="Cadherin-like"/>
    <property type="match status" value="1"/>
</dbReference>
<keyword evidence="4" id="KW-0812">Transmembrane</keyword>
<keyword evidence="4" id="KW-1133">Transmembrane helix</keyword>
<dbReference type="PANTHER" id="PTHR45080:SF8">
    <property type="entry name" value="IG-LIKE DOMAIN-CONTAINING PROTEIN"/>
    <property type="match status" value="1"/>
</dbReference>
<dbReference type="Proteomes" id="UP000738431">
    <property type="component" value="Chromosome"/>
</dbReference>
<dbReference type="InterPro" id="IPR050958">
    <property type="entry name" value="Cell_Adh-Cytoskel_Orgn"/>
</dbReference>
<proteinExistence type="predicted"/>
<dbReference type="InterPro" id="IPR003599">
    <property type="entry name" value="Ig_sub"/>
</dbReference>
<dbReference type="SMART" id="SM00409">
    <property type="entry name" value="IG"/>
    <property type="match status" value="7"/>
</dbReference>
<dbReference type="SUPFAM" id="SSF55486">
    <property type="entry name" value="Metalloproteases ('zincins'), catalytic domain"/>
    <property type="match status" value="1"/>
</dbReference>
<dbReference type="SUPFAM" id="SSF48726">
    <property type="entry name" value="Immunoglobulin"/>
    <property type="match status" value="7"/>
</dbReference>
<dbReference type="EMBL" id="CP139781">
    <property type="protein sequence ID" value="WRQ90019.1"/>
    <property type="molecule type" value="Genomic_DNA"/>
</dbReference>
<feature type="compositionally biased region" description="Low complexity" evidence="3">
    <location>
        <begin position="33"/>
        <end position="43"/>
    </location>
</feature>
<evidence type="ECO:0000256" key="4">
    <source>
        <dbReference type="SAM" id="Phobius"/>
    </source>
</evidence>
<dbReference type="PANTHER" id="PTHR45080">
    <property type="entry name" value="CONTACTIN 5"/>
    <property type="match status" value="1"/>
</dbReference>
<sequence length="2028" mass="208075">MKSNRYLAFGALAALACIILTVTFFWVDGSSSNPPTTTAASNATPPPTTAERESDVAPLPSSSPSATAPASAPAATATDEEPQPPRALSAPLAAVLAGLPDVPLRTQIKALPVTAQRRALRKLERLTIPAEDFNSLRVTADGSIYYSNDAPPPSPAAIVRLSQSSGTSPEPTRQLTGAAAVPIASPPVYHSRPGSTNVLYLDFSGHTVTGTSWNSGTGAAATYVGVPYDIDDDPTTFSDAEQADIFAIWERVAEDYAPFDIDVTTEEPATFTSTTGRVLITRSTDANDVNMPSSNAGGVAQLDVFGDSDYVTRSSPAFVYYDNFYGSAPNIAEAASHEFGHNLGLTHDGQPGVEYYGGHGSGATSWGPIMGTGYGRNVSQFTKGDYFNANNPQDDFVQITSHIAYATDEAGSTTGTAAAAPVTDSAIALTGVISSASDLDVFAVTTAAGDISFAVDAITAASGTRGANLDLKLELLDSSGQVVASHAPNGALDAALTYSATAGDYFIRISGDGDGSPLSDPPTGYTAYGSAGQYTLTGTIVAAAPGITSETTASVDAGALFAYTIVATNSPSSYNATGLPAGLSINASTGVIGGRPTETGTFSVSLSATNSLGTGTGSLTLTVNDAAPAITTQSTARQLFTPGSDQTLSVTPLSANGTATYQWEHNGFDLTGATSATLDLTSVTGATSGYYRVRVTNTIGTTVSDPIFVHVMPEFTRVVTWGADGQGVTSVPSELDDAVQLSLGYEFAAAVRRDGTLIAWGSDSSGQATAPTSVTTAVAVDTGNFHAVALQADGTVVAWGNDFYDQASPPSGLTDVLAVAAGGDFSLALKADGTVVAWGRNHYGQTDVPAELNDVVAIAAGDFHGLALKSDGSLVGWGRNTDTQITIPTAATSDVVAIDAGYAYSLALKSDGSIVAWGNEDFGQLTLPNELAPFVTFAAGDYHGVALDDQGALAIWGYNGDGQRVEPLDLGPALDVAAGRFNTGVLQDGTVGLAPEITDQSPLRQTFATGDQIDLAVTVTGYGARSYQWYQNSRPIIGATSSSLTLNDAQFSAAGVYWVAVTDDYGTSRSRPMHVLFAPPRSQVVLWGSAVEGSSSLGTPPSDLVDAIDIAAGPTHIVALKADGTVVAWGSNNSGETTVPSSLSDVVSVAAGYHVSYALKSDGTVVAWGANDYGEGSPPTGLTDVIELDIEYLHVVALRADSSVVAWGNTGSGQTDVPVSLSPATAVAASAFASYALHADGSVSAWGNEGNGELNVPTGVTVTAVAGGYYHNIALLADGSATGWGFSALNNLPSGLDNLVEISASVHLSLALRADRTVTAWGFADANAGRTPPTGLNDVFGISAGDRYGAALQQVPLPTVPEITTQPADLTVDTGESATFTVVASGYPEPTYRWYRDGVVLTGETNATLQLEGVTRSDTADYLVEVTNSEGTVISTAATLTVNYAPEITSQPASVSAVVGAGATLSVSADSQPSASFQWRKDGISIVDATGASLAFSSLTLADAGDYDVLVTNALGSVISATATITVSAPPTISAQPISETVNVGEPTTLSVTASGLPSPSYQWRRNGSNIAGATSATLDLGLATLADAGDYDVVISNSLDTIVSATATLTVQQPPQINTQPVSAAVLRNSPVELSVSAFGTPTPTYQWRKDGVDISGATGTTLNLGNVDLDDDGDYDVVITNAAGTTTSTLATVTVQVLPEITAHPVPQTTVLAGADVTLTVAATGTPTPTYQWRKDGIDITGATAAELTLSAVTLADAGTYSVVVTNAAGSVTSDNAVLSVVELSGTQSTDGYAAGETITITNIVTFAGPVDSLTWSVIPPAAIEGSPWSFVSTTGDVGSVVPQAGDEDLFEWTWSTLPVSPFSFSYELNVPAAAIGGYDLSAMVSVVANGTTLQGLVAPEPLTLAEPVTSHSADYNQDGAIDLSELLRVIELYNTRNGTTRTGAYQLDGSTEDGFAPDASRAADAPASLTRYHSADYDQDSYVNLSELLRVIELYNYRSGTTRTGEYHLNASTEDGFAPGPEPTE</sequence>
<dbReference type="Gene3D" id="3.40.390.10">
    <property type="entry name" value="Collagenase (Catalytic Domain)"/>
    <property type="match status" value="1"/>
</dbReference>
<feature type="domain" description="Ig-like" evidence="5">
    <location>
        <begin position="1446"/>
        <end position="1526"/>
    </location>
</feature>
<dbReference type="PROSITE" id="PS51257">
    <property type="entry name" value="PROKAR_LIPOPROTEIN"/>
    <property type="match status" value="1"/>
</dbReference>
<dbReference type="PROSITE" id="PS00018">
    <property type="entry name" value="EF_HAND_1"/>
    <property type="match status" value="1"/>
</dbReference>
<dbReference type="Pfam" id="PF13540">
    <property type="entry name" value="RCC1_2"/>
    <property type="match status" value="8"/>
</dbReference>
<dbReference type="InterPro" id="IPR024079">
    <property type="entry name" value="MetalloPept_cat_dom_sf"/>
</dbReference>
<feature type="domain" description="Ig-like" evidence="5">
    <location>
        <begin position="1531"/>
        <end position="1611"/>
    </location>
</feature>
<reference evidence="6 7" key="1">
    <citation type="submission" date="2021-08" db="EMBL/GenBank/DDBJ databases">
        <authorList>
            <person name="Zhang D."/>
            <person name="Zhang A."/>
            <person name="Wang L."/>
        </authorList>
    </citation>
    <scope>NUCLEOTIDE SEQUENCE [LARGE SCALE GENOMIC DNA]</scope>
    <source>
        <strain evidence="6 7">WL0086</strain>
    </source>
</reference>
<dbReference type="InterPro" id="IPR009091">
    <property type="entry name" value="RCC1/BLIP-II"/>
</dbReference>
<dbReference type="RefSeq" id="WP_221032057.1">
    <property type="nucleotide sequence ID" value="NZ_CP139781.1"/>
</dbReference>
<organism evidence="6 7">
    <name type="scientific">Actomonas aquatica</name>
    <dbReference type="NCBI Taxonomy" id="2866162"/>
    <lineage>
        <taxon>Bacteria</taxon>
        <taxon>Pseudomonadati</taxon>
        <taxon>Verrucomicrobiota</taxon>
        <taxon>Opitutia</taxon>
        <taxon>Opitutales</taxon>
        <taxon>Opitutaceae</taxon>
        <taxon>Actomonas</taxon>
    </lineage>
</organism>
<dbReference type="InterPro" id="IPR018247">
    <property type="entry name" value="EF_Hand_1_Ca_BS"/>
</dbReference>
<protein>
    <submittedName>
        <fullName evidence="6">Immunoglobulin domain-containing protein</fullName>
    </submittedName>
</protein>
<keyword evidence="1" id="KW-0732">Signal</keyword>
<dbReference type="CDD" id="cd00096">
    <property type="entry name" value="Ig"/>
    <property type="match status" value="1"/>
</dbReference>
<dbReference type="SUPFAM" id="SSF50985">
    <property type="entry name" value="RCC1/BLIP-II"/>
    <property type="match status" value="2"/>
</dbReference>